<evidence type="ECO:0000259" key="13">
    <source>
        <dbReference type="PROSITE" id="PS50156"/>
    </source>
</evidence>
<sequence length="1381" mass="148814">MVASSGALLLLAALAAPAYAQVPTAKLPTTLSKCKYSNANTCVDNPQTNPVATTLGLPAFSRGPGTCSMMGVASIPGLSASATRPALYTPTTAIDAYAKSGLRNKFSAWNATNQAAFQLDCPLFYQDQILSGKQDYLCCTEDQYVVMQTQYRMISGLCETSKRVLQNVWCSYACHPNQALFINVDQVHYYPSATDPTTSYPAIEEVTYYVGDNWARDVYDYSKADLIAKVLCQPQAGCSSGLGLLNRMGQYQLNGIGSPNQVNFVAASTLPLADVCPCTRATSNATVANASCILPLDQVLPTCVGVCGSVCDAPSPALPYTASCVGATTTGNRNNSAGNGTSSIWAPLWASMEDNIKPSDYTSLNTALMIVIALLIVFVLSGGWYLHRLALLEEKEDEPSATAAPVNASRVNTLATHLMRQWALFVCRRPYHVLTVVLALAAFCSAGLHKTVIQTDPIKLWVAESSRAYKERDRFGQLFMPFYRTEQVILTPKDGGPIGRVDVLRAALQIQDQIKQLHVPFNGRQIGVEDICWRATGTGCTINAITQYFQNDLATFEIYASNGMALDHFQNCLFSPSYADVASCQKLAAKNVVLPASMSDCPCLSAYGAPMDMYTTVLGGTPPNATNNANLYINSTTLLSTILAYNYYDDAQNAPAVAWERGYIDLLQSLASTNGVFDVAFSAETSIADEIAVASKSDVTPALLSYCLMILYVTLGINRWKMSSLRQSWREAKLTLGFCGILLILLAVVSTIGLFSWTGAAVQIVIMEVVPFLTLAIGVDNIFLMLHEIRRVQDDATRHGQPLVVDDIIASAVASIGPSIGMASIIEAIAFVFGCISPMPAVLWFAAFSAAAVAINFVFQMTLFLSLVVLDKRRELAQLAPVMDLAERIDIGDLQIVTLTWIQRVVGAYADVLAKPLVKAIVLCVFMTATGLSIYSVESLEQGLDNADAMPSKSYLITYFDTINVALETGPPIFYIVESGYKGNPVFDYANMSTVPAFCTSKAFCSPFSVPNVVSALGNSGVSTITHTSPGVVHSWMDDFWPFVGAQSACCRVDKTSGNYLPLNASDAAYMAARDAADTCFPLTSTAPPVPASSFMSLFRIFASANAGPLCSHGGGSIYRGQFSIDEHPIPVLSATSAGLPLSNPNAGKAVTAASYMAISTANPTQGDYIASYKQARHAAQYMSDKSGVHVWAYSIFFCFFDQYLTIVHDTLLLVGLVLIAVFVLHVLCFGAFWTPFLVTLTIANLCVCVAGLMEPIGILLNGLSLVNLIIAGGISVEFCSHLARSFHFGKATSGNARMKEALRHVMASVIFGITITKIVGLSALTLADSRIFQKYYFRMYLTIVLCGILHGMVLLPVLLSLSVDLPRLWTKRRAPISIQP</sequence>
<reference evidence="14 15" key="1">
    <citation type="submission" date="2012-04" db="EMBL/GenBank/DDBJ databases">
        <title>The Genome Sequence of Saprolegnia declina VS20.</title>
        <authorList>
            <consortium name="The Broad Institute Genome Sequencing Platform"/>
            <person name="Russ C."/>
            <person name="Nusbaum C."/>
            <person name="Tyler B."/>
            <person name="van West P."/>
            <person name="Dieguez-Uribeondo J."/>
            <person name="de Bruijn I."/>
            <person name="Tripathy S."/>
            <person name="Jiang R."/>
            <person name="Young S.K."/>
            <person name="Zeng Q."/>
            <person name="Gargeya S."/>
            <person name="Fitzgerald M."/>
            <person name="Haas B."/>
            <person name="Abouelleil A."/>
            <person name="Alvarado L."/>
            <person name="Arachchi H.M."/>
            <person name="Berlin A."/>
            <person name="Chapman S.B."/>
            <person name="Goldberg J."/>
            <person name="Griggs A."/>
            <person name="Gujja S."/>
            <person name="Hansen M."/>
            <person name="Howarth C."/>
            <person name="Imamovic A."/>
            <person name="Larimer J."/>
            <person name="McCowen C."/>
            <person name="Montmayeur A."/>
            <person name="Murphy C."/>
            <person name="Neiman D."/>
            <person name="Pearson M."/>
            <person name="Priest M."/>
            <person name="Roberts A."/>
            <person name="Saif S."/>
            <person name="Shea T."/>
            <person name="Sisk P."/>
            <person name="Sykes S."/>
            <person name="Wortman J."/>
            <person name="Nusbaum C."/>
            <person name="Birren B."/>
        </authorList>
    </citation>
    <scope>NUCLEOTIDE SEQUENCE [LARGE SCALE GENOMIC DNA]</scope>
    <source>
        <strain evidence="14 15">VS20</strain>
    </source>
</reference>
<dbReference type="EMBL" id="JH767133">
    <property type="protein sequence ID" value="EQC42215.1"/>
    <property type="molecule type" value="Genomic_DNA"/>
</dbReference>
<comment type="similarity">
    <text evidence="2">Belongs to the patched family.</text>
</comment>
<evidence type="ECO:0000256" key="2">
    <source>
        <dbReference type="ARBA" id="ARBA00005585"/>
    </source>
</evidence>
<evidence type="ECO:0000256" key="6">
    <source>
        <dbReference type="ARBA" id="ARBA00022989"/>
    </source>
</evidence>
<keyword evidence="10" id="KW-0325">Glycoprotein</keyword>
<dbReference type="Proteomes" id="UP000030762">
    <property type="component" value="Unassembled WGS sequence"/>
</dbReference>
<dbReference type="GeneID" id="19941780"/>
<keyword evidence="4 11" id="KW-0812">Transmembrane</keyword>
<feature type="transmembrane region" description="Helical" evidence="11">
    <location>
        <begin position="1211"/>
        <end position="1230"/>
    </location>
</feature>
<feature type="transmembrane region" description="Helical" evidence="11">
    <location>
        <begin position="430"/>
        <end position="448"/>
    </location>
</feature>
<proteinExistence type="inferred from homology"/>
<evidence type="ECO:0000256" key="7">
    <source>
        <dbReference type="ARBA" id="ARBA00023055"/>
    </source>
</evidence>
<dbReference type="VEuPathDB" id="FungiDB:SDRG_01053"/>
<keyword evidence="5 12" id="KW-0732">Signal</keyword>
<dbReference type="PROSITE" id="PS50156">
    <property type="entry name" value="SSD"/>
    <property type="match status" value="1"/>
</dbReference>
<feature type="transmembrane region" description="Helical" evidence="11">
    <location>
        <begin position="367"/>
        <end position="386"/>
    </location>
</feature>
<accession>T0R6Y8</accession>
<dbReference type="PANTHER" id="PTHR45727:SF2">
    <property type="entry name" value="NPC INTRACELLULAR CHOLESTEROL TRANSPORTER 1"/>
    <property type="match status" value="1"/>
</dbReference>
<feature type="transmembrane region" description="Helical" evidence="11">
    <location>
        <begin position="1237"/>
        <end position="1254"/>
    </location>
</feature>
<keyword evidence="9" id="KW-1015">Disulfide bond</keyword>
<dbReference type="InterPro" id="IPR053956">
    <property type="entry name" value="NPC1_MLD"/>
</dbReference>
<protein>
    <recommendedName>
        <fullName evidence="13">SSD domain-containing protein</fullName>
    </recommendedName>
</protein>
<dbReference type="GO" id="GO:0016020">
    <property type="term" value="C:membrane"/>
    <property type="evidence" value="ECO:0007669"/>
    <property type="project" value="UniProtKB-SubCell"/>
</dbReference>
<dbReference type="eggNOG" id="KOG1933">
    <property type="taxonomic scope" value="Eukaryota"/>
</dbReference>
<dbReference type="OrthoDB" id="6510177at2759"/>
<keyword evidence="8 11" id="KW-0472">Membrane</keyword>
<dbReference type="GO" id="GO:0015918">
    <property type="term" value="P:sterol transport"/>
    <property type="evidence" value="ECO:0007669"/>
    <property type="project" value="TreeGrafter"/>
</dbReference>
<evidence type="ECO:0000256" key="5">
    <source>
        <dbReference type="ARBA" id="ARBA00022729"/>
    </source>
</evidence>
<dbReference type="RefSeq" id="XP_008604784.1">
    <property type="nucleotide sequence ID" value="XM_008606562.1"/>
</dbReference>
<evidence type="ECO:0000256" key="12">
    <source>
        <dbReference type="SAM" id="SignalP"/>
    </source>
</evidence>
<gene>
    <name evidence="14" type="ORF">SDRG_01053</name>
</gene>
<evidence type="ECO:0000313" key="15">
    <source>
        <dbReference type="Proteomes" id="UP000030762"/>
    </source>
</evidence>
<feature type="transmembrane region" description="Helical" evidence="11">
    <location>
        <begin position="1340"/>
        <end position="1364"/>
    </location>
</feature>
<evidence type="ECO:0000256" key="10">
    <source>
        <dbReference type="ARBA" id="ARBA00023180"/>
    </source>
</evidence>
<dbReference type="InterPro" id="IPR032190">
    <property type="entry name" value="NPC1_N"/>
</dbReference>
<feature type="transmembrane region" description="Helical" evidence="11">
    <location>
        <begin position="703"/>
        <end position="722"/>
    </location>
</feature>
<feature type="transmembrane region" description="Helical" evidence="11">
    <location>
        <begin position="734"/>
        <end position="755"/>
    </location>
</feature>
<dbReference type="InterPro" id="IPR053958">
    <property type="entry name" value="HMGCR/SNAP/NPC1-like_SSD"/>
</dbReference>
<evidence type="ECO:0000256" key="3">
    <source>
        <dbReference type="ARBA" id="ARBA00022448"/>
    </source>
</evidence>
<dbReference type="OMA" id="LYKFFRS"/>
<dbReference type="InParanoid" id="T0R6Y8"/>
<dbReference type="Pfam" id="PF12349">
    <property type="entry name" value="Sterol-sensing"/>
    <property type="match status" value="1"/>
</dbReference>
<feature type="signal peptide" evidence="12">
    <location>
        <begin position="1"/>
        <end position="20"/>
    </location>
</feature>
<dbReference type="Gene3D" id="1.20.1640.10">
    <property type="entry name" value="Multidrug efflux transporter AcrB transmembrane domain"/>
    <property type="match status" value="2"/>
</dbReference>
<keyword evidence="3" id="KW-0813">Transport</keyword>
<dbReference type="Pfam" id="PF22314">
    <property type="entry name" value="NPC1_MLD"/>
    <property type="match status" value="1"/>
</dbReference>
<name>T0R6Y8_SAPDV</name>
<feature type="domain" description="SSD" evidence="13">
    <location>
        <begin position="698"/>
        <end position="870"/>
    </location>
</feature>
<keyword evidence="6 11" id="KW-1133">Transmembrane helix</keyword>
<keyword evidence="7" id="KW-0445">Lipid transport</keyword>
<dbReference type="PANTHER" id="PTHR45727">
    <property type="entry name" value="NPC INTRACELLULAR CHOLESTEROL TRANSPORTER 1"/>
    <property type="match status" value="1"/>
</dbReference>
<feature type="transmembrane region" description="Helical" evidence="11">
    <location>
        <begin position="845"/>
        <end position="870"/>
    </location>
</feature>
<keyword evidence="15" id="KW-1185">Reference proteome</keyword>
<evidence type="ECO:0000256" key="4">
    <source>
        <dbReference type="ARBA" id="ARBA00022692"/>
    </source>
</evidence>
<evidence type="ECO:0000256" key="1">
    <source>
        <dbReference type="ARBA" id="ARBA00004141"/>
    </source>
</evidence>
<feature type="transmembrane region" description="Helical" evidence="11">
    <location>
        <begin position="761"/>
        <end position="787"/>
    </location>
</feature>
<evidence type="ECO:0000256" key="8">
    <source>
        <dbReference type="ARBA" id="ARBA00023136"/>
    </source>
</evidence>
<evidence type="ECO:0000256" key="11">
    <source>
        <dbReference type="SAM" id="Phobius"/>
    </source>
</evidence>
<comment type="subcellular location">
    <subcellularLocation>
        <location evidence="1">Membrane</location>
        <topology evidence="1">Multi-pass membrane protein</topology>
    </subcellularLocation>
</comment>
<feature type="transmembrane region" description="Helical" evidence="11">
    <location>
        <begin position="1187"/>
        <end position="1205"/>
    </location>
</feature>
<feature type="transmembrane region" description="Helical" evidence="11">
    <location>
        <begin position="1305"/>
        <end position="1328"/>
    </location>
</feature>
<feature type="chain" id="PRO_5004583769" description="SSD domain-containing protein" evidence="12">
    <location>
        <begin position="21"/>
        <end position="1381"/>
    </location>
</feature>
<feature type="transmembrane region" description="Helical" evidence="11">
    <location>
        <begin position="808"/>
        <end position="833"/>
    </location>
</feature>
<feature type="transmembrane region" description="Helical" evidence="11">
    <location>
        <begin position="1260"/>
        <end position="1284"/>
    </location>
</feature>
<dbReference type="InterPro" id="IPR000731">
    <property type="entry name" value="SSD"/>
</dbReference>
<evidence type="ECO:0000313" key="14">
    <source>
        <dbReference type="EMBL" id="EQC42215.1"/>
    </source>
</evidence>
<organism evidence="14 15">
    <name type="scientific">Saprolegnia diclina (strain VS20)</name>
    <dbReference type="NCBI Taxonomy" id="1156394"/>
    <lineage>
        <taxon>Eukaryota</taxon>
        <taxon>Sar</taxon>
        <taxon>Stramenopiles</taxon>
        <taxon>Oomycota</taxon>
        <taxon>Saprolegniomycetes</taxon>
        <taxon>Saprolegniales</taxon>
        <taxon>Saprolegniaceae</taxon>
        <taxon>Saprolegnia</taxon>
    </lineage>
</organism>
<dbReference type="GO" id="GO:0032934">
    <property type="term" value="F:sterol binding"/>
    <property type="evidence" value="ECO:0007669"/>
    <property type="project" value="TreeGrafter"/>
</dbReference>
<dbReference type="Pfam" id="PF16414">
    <property type="entry name" value="NPC1_N"/>
    <property type="match status" value="1"/>
</dbReference>
<dbReference type="STRING" id="1156394.T0R6Y8"/>
<dbReference type="SUPFAM" id="SSF82866">
    <property type="entry name" value="Multidrug efflux transporter AcrB transmembrane domain"/>
    <property type="match status" value="2"/>
</dbReference>
<evidence type="ECO:0000256" key="9">
    <source>
        <dbReference type="ARBA" id="ARBA00023157"/>
    </source>
</evidence>